<dbReference type="Proteomes" id="UP000279307">
    <property type="component" value="Chromosome 14"/>
</dbReference>
<sequence>MDLRGQTVHGESPECVFKTFPWHPRVHWTVREFLIWKSFSPDGQDIEAISDSPTKVVENSGTAQSNYILHVRTTNHYLEFGLVQRSFNDRAAVQEIRPACMTYFSLGLRTITTTVLHEGEPELPHISPVPVDPAHDVAAFKMDLMGANLDSAATGPFVHDLIAKTWSTIMVSGLPKEMTLALCKKYPVPQNLQFAKTPTLNTEVKQVMPSTSVKRDDYQVITQGMIEAAISAQAHLVSELLKPEEQWDGKRIFELASDTAISLITNSGVGSDERIRRFFKGVSVLKPSKPKYALTWDPTPVITYLASLWPHEAVSLELLTRKLATLLILASVQ</sequence>
<name>A0A3L8D2W3_OOCBI</name>
<evidence type="ECO:0000313" key="1">
    <source>
        <dbReference type="EMBL" id="RLU14845.1"/>
    </source>
</evidence>
<evidence type="ECO:0000313" key="2">
    <source>
        <dbReference type="Proteomes" id="UP000279307"/>
    </source>
</evidence>
<gene>
    <name evidence="1" type="ORF">DMN91_012732</name>
</gene>
<accession>A0A3L8D2W3</accession>
<organism evidence="1 2">
    <name type="scientific">Ooceraea biroi</name>
    <name type="common">Clonal raider ant</name>
    <name type="synonym">Cerapachys biroi</name>
    <dbReference type="NCBI Taxonomy" id="2015173"/>
    <lineage>
        <taxon>Eukaryota</taxon>
        <taxon>Metazoa</taxon>
        <taxon>Ecdysozoa</taxon>
        <taxon>Arthropoda</taxon>
        <taxon>Hexapoda</taxon>
        <taxon>Insecta</taxon>
        <taxon>Pterygota</taxon>
        <taxon>Neoptera</taxon>
        <taxon>Endopterygota</taxon>
        <taxon>Hymenoptera</taxon>
        <taxon>Apocrita</taxon>
        <taxon>Aculeata</taxon>
        <taxon>Formicoidea</taxon>
        <taxon>Formicidae</taxon>
        <taxon>Dorylinae</taxon>
        <taxon>Ooceraea</taxon>
    </lineage>
</organism>
<dbReference type="AlphaFoldDB" id="A0A3L8D2W3"/>
<protein>
    <submittedName>
        <fullName evidence="1">Uncharacterized protein</fullName>
    </submittedName>
</protein>
<proteinExistence type="predicted"/>
<dbReference type="OrthoDB" id="7553040at2759"/>
<comment type="caution">
    <text evidence="1">The sequence shown here is derived from an EMBL/GenBank/DDBJ whole genome shotgun (WGS) entry which is preliminary data.</text>
</comment>
<feature type="non-terminal residue" evidence="1">
    <location>
        <position position="333"/>
    </location>
</feature>
<dbReference type="EMBL" id="QOIP01000014">
    <property type="protein sequence ID" value="RLU14845.1"/>
    <property type="molecule type" value="Genomic_DNA"/>
</dbReference>
<reference evidence="1 2" key="1">
    <citation type="journal article" date="2018" name="Genome Res.">
        <title>The genomic architecture and molecular evolution of ant odorant receptors.</title>
        <authorList>
            <person name="McKenzie S.K."/>
            <person name="Kronauer D.J.C."/>
        </authorList>
    </citation>
    <scope>NUCLEOTIDE SEQUENCE [LARGE SCALE GENOMIC DNA]</scope>
    <source>
        <strain evidence="1">Clonal line C1</strain>
    </source>
</reference>